<dbReference type="PANTHER" id="PTHR24228:SF59">
    <property type="entry name" value="NEUROPEPTIDE RECEPTOR 15"/>
    <property type="match status" value="1"/>
</dbReference>
<feature type="compositionally biased region" description="Polar residues" evidence="9">
    <location>
        <begin position="341"/>
        <end position="360"/>
    </location>
</feature>
<evidence type="ECO:0000256" key="4">
    <source>
        <dbReference type="ARBA" id="ARBA00022989"/>
    </source>
</evidence>
<dbReference type="Gene3D" id="1.20.1070.10">
    <property type="entry name" value="Rhodopsin 7-helix transmembrane proteins"/>
    <property type="match status" value="1"/>
</dbReference>
<gene>
    <name evidence="12" type="ORF">BV898_00388</name>
</gene>
<dbReference type="AlphaFoldDB" id="A0A1W0XD94"/>
<feature type="transmembrane region" description="Helical" evidence="10">
    <location>
        <begin position="252"/>
        <end position="273"/>
    </location>
</feature>
<feature type="transmembrane region" description="Helical" evidence="10">
    <location>
        <begin position="33"/>
        <end position="60"/>
    </location>
</feature>
<keyword evidence="13" id="KW-1185">Reference proteome</keyword>
<keyword evidence="4 10" id="KW-1133">Transmembrane helix</keyword>
<feature type="region of interest" description="Disordered" evidence="9">
    <location>
        <begin position="341"/>
        <end position="378"/>
    </location>
</feature>
<keyword evidence="6 10" id="KW-0472">Membrane</keyword>
<evidence type="ECO:0000256" key="2">
    <source>
        <dbReference type="ARBA" id="ARBA00022475"/>
    </source>
</evidence>
<feature type="transmembrane region" description="Helical" evidence="10">
    <location>
        <begin position="152"/>
        <end position="172"/>
    </location>
</feature>
<dbReference type="InterPro" id="IPR017452">
    <property type="entry name" value="GPCR_Rhodpsn_7TM"/>
</dbReference>
<keyword evidence="2" id="KW-1003">Cell membrane</keyword>
<dbReference type="Proteomes" id="UP000192578">
    <property type="component" value="Unassembled WGS sequence"/>
</dbReference>
<dbReference type="GO" id="GO:0005886">
    <property type="term" value="C:plasma membrane"/>
    <property type="evidence" value="ECO:0007669"/>
    <property type="project" value="UniProtKB-SubCell"/>
</dbReference>
<organism evidence="12 13">
    <name type="scientific">Hypsibius exemplaris</name>
    <name type="common">Freshwater tardigrade</name>
    <dbReference type="NCBI Taxonomy" id="2072580"/>
    <lineage>
        <taxon>Eukaryota</taxon>
        <taxon>Metazoa</taxon>
        <taxon>Ecdysozoa</taxon>
        <taxon>Tardigrada</taxon>
        <taxon>Eutardigrada</taxon>
        <taxon>Parachela</taxon>
        <taxon>Hypsibioidea</taxon>
        <taxon>Hypsibiidae</taxon>
        <taxon>Hypsibius</taxon>
    </lineage>
</organism>
<evidence type="ECO:0000256" key="5">
    <source>
        <dbReference type="ARBA" id="ARBA00023040"/>
    </source>
</evidence>
<feature type="transmembrane region" description="Helical" evidence="10">
    <location>
        <begin position="72"/>
        <end position="98"/>
    </location>
</feature>
<evidence type="ECO:0000256" key="8">
    <source>
        <dbReference type="ARBA" id="ARBA00023224"/>
    </source>
</evidence>
<evidence type="ECO:0000256" key="7">
    <source>
        <dbReference type="ARBA" id="ARBA00023170"/>
    </source>
</evidence>
<dbReference type="PROSITE" id="PS50262">
    <property type="entry name" value="G_PROTEIN_RECEP_F1_2"/>
    <property type="match status" value="1"/>
</dbReference>
<dbReference type="EMBL" id="MTYJ01000002">
    <property type="protein sequence ID" value="OQV25447.1"/>
    <property type="molecule type" value="Genomic_DNA"/>
</dbReference>
<dbReference type="InterPro" id="IPR000276">
    <property type="entry name" value="GPCR_Rhodpsn"/>
</dbReference>
<evidence type="ECO:0000256" key="1">
    <source>
        <dbReference type="ARBA" id="ARBA00004651"/>
    </source>
</evidence>
<comment type="caution">
    <text evidence="12">The sequence shown here is derived from an EMBL/GenBank/DDBJ whole genome shotgun (WGS) entry which is preliminary data.</text>
</comment>
<evidence type="ECO:0000256" key="3">
    <source>
        <dbReference type="ARBA" id="ARBA00022692"/>
    </source>
</evidence>
<feature type="compositionally biased region" description="Basic and acidic residues" evidence="9">
    <location>
        <begin position="361"/>
        <end position="378"/>
    </location>
</feature>
<comment type="subcellular location">
    <subcellularLocation>
        <location evidence="1">Cell membrane</location>
        <topology evidence="1">Multi-pass membrane protein</topology>
    </subcellularLocation>
</comment>
<sequence>MSNSSLHHIVPTGPSNSSSPAPLMLHPSFRRAWLIWLIVTLLTCFFGTLTNIVLFIVTLTYRKIRDSSSSPLIMHCTALDLYISAVVAPVTAILGYLGPSQYLPPQFCRFFGLGFYNLYNIHVWAGCILAFQRLIAAWRPLQYERLTTKQALTCMIVLPWLLGCLINTFPVFEIGTKVIPASFAGGCFYVSAGHSTSLLHGFSMYLPSTLMGIFYILIFCQTILASRRRASSQIHANMAVTLKRRLEITRMLFVSFIWFCVSMYPLTLVIAFFPQQYNTNIALHLIPRYLTASYSCLNPLFCFASSKLYMAGVRHLFSHSCRCGQVAPLFSISGGRDAAGRNSNCNSGPGTTGRVLTSSRRPSENQEQNKAKPCEPIS</sequence>
<evidence type="ECO:0000256" key="6">
    <source>
        <dbReference type="ARBA" id="ARBA00023136"/>
    </source>
</evidence>
<evidence type="ECO:0000313" key="12">
    <source>
        <dbReference type="EMBL" id="OQV25447.1"/>
    </source>
</evidence>
<keyword evidence="8" id="KW-0807">Transducer</keyword>
<accession>A0A1W0XD94</accession>
<dbReference type="CDD" id="cd00637">
    <property type="entry name" value="7tm_classA_rhodopsin-like"/>
    <property type="match status" value="1"/>
</dbReference>
<dbReference type="Pfam" id="PF00001">
    <property type="entry name" value="7tm_1"/>
    <property type="match status" value="1"/>
</dbReference>
<protein>
    <recommendedName>
        <fullName evidence="11">G-protein coupled receptors family 1 profile domain-containing protein</fullName>
    </recommendedName>
</protein>
<keyword evidence="5" id="KW-0297">G-protein coupled receptor</keyword>
<keyword evidence="3 10" id="KW-0812">Transmembrane</keyword>
<evidence type="ECO:0000256" key="9">
    <source>
        <dbReference type="SAM" id="MobiDB-lite"/>
    </source>
</evidence>
<feature type="domain" description="G-protein coupled receptors family 1 profile" evidence="11">
    <location>
        <begin position="50"/>
        <end position="302"/>
    </location>
</feature>
<evidence type="ECO:0000256" key="10">
    <source>
        <dbReference type="SAM" id="Phobius"/>
    </source>
</evidence>
<proteinExistence type="predicted"/>
<dbReference type="OrthoDB" id="9444602at2759"/>
<dbReference type="PANTHER" id="PTHR24228">
    <property type="entry name" value="B2 BRADYKININ RECEPTOR/ANGIOTENSIN II RECEPTOR"/>
    <property type="match status" value="1"/>
</dbReference>
<name>A0A1W0XD94_HYPEX</name>
<feature type="transmembrane region" description="Helical" evidence="10">
    <location>
        <begin position="110"/>
        <end position="131"/>
    </location>
</feature>
<keyword evidence="7" id="KW-0675">Receptor</keyword>
<reference evidence="13" key="1">
    <citation type="submission" date="2017-01" db="EMBL/GenBank/DDBJ databases">
        <title>Comparative genomics of anhydrobiosis in the tardigrade Hypsibius dujardini.</title>
        <authorList>
            <person name="Yoshida Y."/>
            <person name="Koutsovoulos G."/>
            <person name="Laetsch D."/>
            <person name="Stevens L."/>
            <person name="Kumar S."/>
            <person name="Horikawa D."/>
            <person name="Ishino K."/>
            <person name="Komine S."/>
            <person name="Tomita M."/>
            <person name="Blaxter M."/>
            <person name="Arakawa K."/>
        </authorList>
    </citation>
    <scope>NUCLEOTIDE SEQUENCE [LARGE SCALE GENOMIC DNA]</scope>
    <source>
        <strain evidence="13">Z151</strain>
    </source>
</reference>
<dbReference type="SUPFAM" id="SSF81321">
    <property type="entry name" value="Family A G protein-coupled receptor-like"/>
    <property type="match status" value="1"/>
</dbReference>
<feature type="transmembrane region" description="Helical" evidence="10">
    <location>
        <begin position="204"/>
        <end position="225"/>
    </location>
</feature>
<dbReference type="GO" id="GO:0004930">
    <property type="term" value="F:G protein-coupled receptor activity"/>
    <property type="evidence" value="ECO:0007669"/>
    <property type="project" value="UniProtKB-KW"/>
</dbReference>
<evidence type="ECO:0000259" key="11">
    <source>
        <dbReference type="PROSITE" id="PS50262"/>
    </source>
</evidence>
<evidence type="ECO:0000313" key="13">
    <source>
        <dbReference type="Proteomes" id="UP000192578"/>
    </source>
</evidence>